<keyword evidence="4" id="KW-0949">S-adenosyl-L-methionine</keyword>
<reference evidence="6" key="2">
    <citation type="journal article" date="2023" name="IMA Fungus">
        <title>Comparative genomic study of the Penicillium genus elucidates a diverse pangenome and 15 lateral gene transfer events.</title>
        <authorList>
            <person name="Petersen C."/>
            <person name="Sorensen T."/>
            <person name="Nielsen M.R."/>
            <person name="Sondergaard T.E."/>
            <person name="Sorensen J.L."/>
            <person name="Fitzpatrick D.A."/>
            <person name="Frisvad J.C."/>
            <person name="Nielsen K.L."/>
        </authorList>
    </citation>
    <scope>NUCLEOTIDE SEQUENCE</scope>
    <source>
        <strain evidence="6">IBT 30069</strain>
    </source>
</reference>
<reference evidence="6" key="1">
    <citation type="submission" date="2022-11" db="EMBL/GenBank/DDBJ databases">
        <authorList>
            <person name="Petersen C."/>
        </authorList>
    </citation>
    <scope>NUCLEOTIDE SEQUENCE</scope>
    <source>
        <strain evidence="6">IBT 30069</strain>
    </source>
</reference>
<keyword evidence="5" id="KW-0443">Lipid metabolism</keyword>
<proteinExistence type="inferred from homology"/>
<dbReference type="SUPFAM" id="SSF53335">
    <property type="entry name" value="S-adenosyl-L-methionine-dependent methyltransferases"/>
    <property type="match status" value="1"/>
</dbReference>
<sequence>MAVFKIFIFNERNLSSLTTGPYQLISTVSDLLFRTFDTGTFTNARLNITAAYDLSNEMFEAFLSPDMTYSGPIYLERTDPQFESDTLEAAQMRKLDKILASVNAQPTDHILELGTGWGSMCIRAATTIGCRVTTCTLSEMQYQLARKRVKTLGLEDKITIHLCDYRLLPIPETPYDKVVSVEMMEAMGDHELETMWATIDRVLKPNGGICSIQTTTMPESRYKNMFPKGEGFIRRYIFPGGHCSSITRLLEAVQKSNAQLDLDSVVQYGSHYGRCLLEWNRKFQENYQDIISPLLREKYQLSDDDLEIFYRKYVYYFEYTAAGFETKALSMSHVTFSRPVYLFFYCHSCILK</sequence>
<dbReference type="PANTHER" id="PTHR43667:SF2">
    <property type="entry name" value="FATTY ACID C-METHYL TRANSFERASE"/>
    <property type="match status" value="1"/>
</dbReference>
<accession>A0A9W9FWI4</accession>
<dbReference type="OrthoDB" id="8300214at2759"/>
<dbReference type="PANTHER" id="PTHR43667">
    <property type="entry name" value="CYCLOPROPANE-FATTY-ACYL-PHOSPHOLIPID SYNTHASE"/>
    <property type="match status" value="1"/>
</dbReference>
<evidence type="ECO:0000256" key="3">
    <source>
        <dbReference type="ARBA" id="ARBA00022679"/>
    </source>
</evidence>
<name>A0A9W9FWI4_9EURO</name>
<evidence type="ECO:0000313" key="7">
    <source>
        <dbReference type="Proteomes" id="UP001149165"/>
    </source>
</evidence>
<organism evidence="6 7">
    <name type="scientific">Penicillium angulare</name>
    <dbReference type="NCBI Taxonomy" id="116970"/>
    <lineage>
        <taxon>Eukaryota</taxon>
        <taxon>Fungi</taxon>
        <taxon>Dikarya</taxon>
        <taxon>Ascomycota</taxon>
        <taxon>Pezizomycotina</taxon>
        <taxon>Eurotiomycetes</taxon>
        <taxon>Eurotiomycetidae</taxon>
        <taxon>Eurotiales</taxon>
        <taxon>Aspergillaceae</taxon>
        <taxon>Penicillium</taxon>
    </lineage>
</organism>
<dbReference type="Pfam" id="PF02353">
    <property type="entry name" value="CMAS"/>
    <property type="match status" value="1"/>
</dbReference>
<dbReference type="Proteomes" id="UP001149165">
    <property type="component" value="Unassembled WGS sequence"/>
</dbReference>
<evidence type="ECO:0000256" key="1">
    <source>
        <dbReference type="ARBA" id="ARBA00010815"/>
    </source>
</evidence>
<evidence type="ECO:0000256" key="4">
    <source>
        <dbReference type="ARBA" id="ARBA00022691"/>
    </source>
</evidence>
<keyword evidence="3" id="KW-0808">Transferase</keyword>
<dbReference type="InterPro" id="IPR003333">
    <property type="entry name" value="CMAS"/>
</dbReference>
<dbReference type="PIRSF" id="PIRSF003085">
    <property type="entry name" value="CMAS"/>
    <property type="match status" value="1"/>
</dbReference>
<dbReference type="InterPro" id="IPR029063">
    <property type="entry name" value="SAM-dependent_MTases_sf"/>
</dbReference>
<dbReference type="GO" id="GO:0032259">
    <property type="term" value="P:methylation"/>
    <property type="evidence" value="ECO:0007669"/>
    <property type="project" value="UniProtKB-KW"/>
</dbReference>
<evidence type="ECO:0000313" key="6">
    <source>
        <dbReference type="EMBL" id="KAJ5107739.1"/>
    </source>
</evidence>
<dbReference type="AlphaFoldDB" id="A0A9W9FWI4"/>
<dbReference type="GO" id="GO:0008610">
    <property type="term" value="P:lipid biosynthetic process"/>
    <property type="evidence" value="ECO:0007669"/>
    <property type="project" value="InterPro"/>
</dbReference>
<comment type="caution">
    <text evidence="6">The sequence shown here is derived from an EMBL/GenBank/DDBJ whole genome shotgun (WGS) entry which is preliminary data.</text>
</comment>
<gene>
    <name evidence="6" type="ORF">N7456_004414</name>
</gene>
<dbReference type="CDD" id="cd02440">
    <property type="entry name" value="AdoMet_MTases"/>
    <property type="match status" value="1"/>
</dbReference>
<keyword evidence="7" id="KW-1185">Reference proteome</keyword>
<dbReference type="Gene3D" id="3.40.50.150">
    <property type="entry name" value="Vaccinia Virus protein VP39"/>
    <property type="match status" value="1"/>
</dbReference>
<dbReference type="EMBL" id="JAPQKH010000003">
    <property type="protein sequence ID" value="KAJ5107739.1"/>
    <property type="molecule type" value="Genomic_DNA"/>
</dbReference>
<protein>
    <submittedName>
        <fullName evidence="6">Cyclopropane-fatty-acyl-phospholipid synthase</fullName>
    </submittedName>
</protein>
<evidence type="ECO:0000256" key="2">
    <source>
        <dbReference type="ARBA" id="ARBA00022603"/>
    </source>
</evidence>
<dbReference type="GO" id="GO:0008168">
    <property type="term" value="F:methyltransferase activity"/>
    <property type="evidence" value="ECO:0007669"/>
    <property type="project" value="UniProtKB-KW"/>
</dbReference>
<comment type="similarity">
    <text evidence="1">Belongs to the CFA/CMAS family.</text>
</comment>
<evidence type="ECO:0000256" key="5">
    <source>
        <dbReference type="ARBA" id="ARBA00023098"/>
    </source>
</evidence>
<keyword evidence="2" id="KW-0489">Methyltransferase</keyword>
<dbReference type="InterPro" id="IPR050723">
    <property type="entry name" value="CFA/CMAS"/>
</dbReference>